<keyword evidence="6 12" id="KW-0067">ATP-binding</keyword>
<comment type="subcellular location">
    <subcellularLocation>
        <location evidence="1">Membrane</location>
        <topology evidence="1">Multi-pass membrane protein</topology>
    </subcellularLocation>
</comment>
<keyword evidence="3" id="KW-0813">Transport</keyword>
<evidence type="ECO:0000313" key="12">
    <source>
        <dbReference type="EMBL" id="KAJ2808543.1"/>
    </source>
</evidence>
<evidence type="ECO:0000256" key="9">
    <source>
        <dbReference type="SAM" id="MobiDB-lite"/>
    </source>
</evidence>
<keyword evidence="5" id="KW-0547">Nucleotide-binding</keyword>
<proteinExistence type="inferred from homology"/>
<dbReference type="GO" id="GO:0016020">
    <property type="term" value="C:membrane"/>
    <property type="evidence" value="ECO:0007669"/>
    <property type="project" value="UniProtKB-SubCell"/>
</dbReference>
<protein>
    <submittedName>
        <fullName evidence="12">ATP-binding cassette transporter snq2</fullName>
    </submittedName>
</protein>
<dbReference type="PROSITE" id="PS50893">
    <property type="entry name" value="ABC_TRANSPORTER_2"/>
    <property type="match status" value="2"/>
</dbReference>
<dbReference type="OrthoDB" id="245989at2759"/>
<keyword evidence="8 10" id="KW-0472">Membrane</keyword>
<reference evidence="12" key="1">
    <citation type="submission" date="2022-07" db="EMBL/GenBank/DDBJ databases">
        <title>Phylogenomic reconstructions and comparative analyses of Kickxellomycotina fungi.</title>
        <authorList>
            <person name="Reynolds N.K."/>
            <person name="Stajich J.E."/>
            <person name="Barry K."/>
            <person name="Grigoriev I.V."/>
            <person name="Crous P."/>
            <person name="Smith M.E."/>
        </authorList>
    </citation>
    <scope>NUCLEOTIDE SEQUENCE</scope>
    <source>
        <strain evidence="12">NRRL 1565</strain>
    </source>
</reference>
<feature type="transmembrane region" description="Helical" evidence="10">
    <location>
        <begin position="678"/>
        <end position="697"/>
    </location>
</feature>
<dbReference type="GO" id="GO:0005524">
    <property type="term" value="F:ATP binding"/>
    <property type="evidence" value="ECO:0007669"/>
    <property type="project" value="UniProtKB-KW"/>
</dbReference>
<feature type="transmembrane region" description="Helical" evidence="10">
    <location>
        <begin position="1338"/>
        <end position="1362"/>
    </location>
</feature>
<dbReference type="InterPro" id="IPR010929">
    <property type="entry name" value="PDR_CDR_ABC"/>
</dbReference>
<feature type="transmembrane region" description="Helical" evidence="10">
    <location>
        <begin position="1268"/>
        <end position="1298"/>
    </location>
</feature>
<dbReference type="Pfam" id="PF00005">
    <property type="entry name" value="ABC_tran"/>
    <property type="match status" value="2"/>
</dbReference>
<evidence type="ECO:0000256" key="7">
    <source>
        <dbReference type="ARBA" id="ARBA00022989"/>
    </source>
</evidence>
<evidence type="ECO:0000256" key="2">
    <source>
        <dbReference type="ARBA" id="ARBA00006012"/>
    </source>
</evidence>
<comment type="caution">
    <text evidence="12">The sequence shown here is derived from an EMBL/GenBank/DDBJ whole genome shotgun (WGS) entry which is preliminary data.</text>
</comment>
<dbReference type="CDD" id="cd03233">
    <property type="entry name" value="ABCG_PDR_domain1"/>
    <property type="match status" value="1"/>
</dbReference>
<keyword evidence="4 10" id="KW-0812">Transmembrane</keyword>
<dbReference type="InterPro" id="IPR017871">
    <property type="entry name" value="ABC_transporter-like_CS"/>
</dbReference>
<accession>A0A9W8I0F9</accession>
<feature type="transmembrane region" description="Helical" evidence="10">
    <location>
        <begin position="605"/>
        <end position="638"/>
    </location>
</feature>
<dbReference type="Proteomes" id="UP001140094">
    <property type="component" value="Unassembled WGS sequence"/>
</dbReference>
<feature type="transmembrane region" description="Helical" evidence="10">
    <location>
        <begin position="1310"/>
        <end position="1331"/>
    </location>
</feature>
<feature type="transmembrane region" description="Helical" evidence="10">
    <location>
        <begin position="788"/>
        <end position="809"/>
    </location>
</feature>
<dbReference type="InterPro" id="IPR003439">
    <property type="entry name" value="ABC_transporter-like_ATP-bd"/>
</dbReference>
<dbReference type="InterPro" id="IPR034003">
    <property type="entry name" value="ABCG_PDR_2"/>
</dbReference>
<evidence type="ECO:0000256" key="1">
    <source>
        <dbReference type="ARBA" id="ARBA00004141"/>
    </source>
</evidence>
<evidence type="ECO:0000256" key="6">
    <source>
        <dbReference type="ARBA" id="ARBA00022840"/>
    </source>
</evidence>
<dbReference type="CDD" id="cd03232">
    <property type="entry name" value="ABCG_PDR_domain2"/>
    <property type="match status" value="1"/>
</dbReference>
<dbReference type="PROSITE" id="PS00211">
    <property type="entry name" value="ABC_TRANSPORTER_1"/>
    <property type="match status" value="1"/>
</dbReference>
<organism evidence="12 13">
    <name type="scientific">Coemansia guatemalensis</name>
    <dbReference type="NCBI Taxonomy" id="2761395"/>
    <lineage>
        <taxon>Eukaryota</taxon>
        <taxon>Fungi</taxon>
        <taxon>Fungi incertae sedis</taxon>
        <taxon>Zoopagomycota</taxon>
        <taxon>Kickxellomycotina</taxon>
        <taxon>Kickxellomycetes</taxon>
        <taxon>Kickxellales</taxon>
        <taxon>Kickxellaceae</taxon>
        <taxon>Coemansia</taxon>
    </lineage>
</organism>
<dbReference type="InterPro" id="IPR003593">
    <property type="entry name" value="AAA+_ATPase"/>
</dbReference>
<feature type="region of interest" description="Disordered" evidence="9">
    <location>
        <begin position="1"/>
        <end position="72"/>
    </location>
</feature>
<dbReference type="GO" id="GO:0016887">
    <property type="term" value="F:ATP hydrolysis activity"/>
    <property type="evidence" value="ECO:0007669"/>
    <property type="project" value="InterPro"/>
</dbReference>
<feature type="transmembrane region" description="Helical" evidence="10">
    <location>
        <begin position="1203"/>
        <end position="1225"/>
    </location>
</feature>
<dbReference type="SUPFAM" id="SSF52540">
    <property type="entry name" value="P-loop containing nucleoside triphosphate hydrolases"/>
    <property type="match status" value="2"/>
</dbReference>
<dbReference type="SMART" id="SM00382">
    <property type="entry name" value="AAA"/>
    <property type="match status" value="2"/>
</dbReference>
<feature type="compositionally biased region" description="Basic and acidic residues" evidence="9">
    <location>
        <begin position="36"/>
        <end position="46"/>
    </location>
</feature>
<feature type="transmembrane region" description="Helical" evidence="10">
    <location>
        <begin position="1463"/>
        <end position="1484"/>
    </location>
</feature>
<dbReference type="InterPro" id="IPR043926">
    <property type="entry name" value="ABCG_dom"/>
</dbReference>
<dbReference type="FunFam" id="3.40.50.300:FF:000054">
    <property type="entry name" value="ABC multidrug transporter atrF"/>
    <property type="match status" value="1"/>
</dbReference>
<dbReference type="Gene3D" id="3.40.50.300">
    <property type="entry name" value="P-loop containing nucleotide triphosphate hydrolases"/>
    <property type="match status" value="2"/>
</dbReference>
<sequence length="1489" mass="167374">MGTTRMDEKVAGSGEAAKRSSGSTSTSNFIDSSMNESEKDEKRKDSLSSADIRPVQAAATASGRQVSAENEAVTSFGEPLHVSVTRGTSRFQSIQRTYSKPLSLDEEEAMPPLPNGGAFDLTAWLTGRQQMQGPPFAKRIGLVFDDLSVFGDNVSNRHIATVVTPFYKVLKSAVHGFGIAKLFRKNDNHRQLLHGMSGVVADGEMLLVLGRPGAGCSTLLRVLGNRRGTYRRIDGRVSYGGLDPETVQRHYRGEVAYNQEDDVHFPTLTVRKTLEFAIQCKMPSKRMLKDRDGYRREFLDTLLDMYGLTGCADTIVGNAFLRGVSGGERKRVSIAEQVASGASVDVWDGSTRGLDSSSALDYVRSLRITTDVLHKATVVTIYQASENIYDLFDKVMVVDEGRQLYFGPANQAAEYFRTLGIDKPPRQTTSDFLTGVTQLHERRVLPGWEDKAPKNAEDFERAWLASSQRKSVKGQVEAFEAQMQQDGRGREIRDFVDQTKMGTSKLRRRSPYPTTFFFQLVKLFRREWEIFLGERGALLFKLIYNLAFAAIIGTLFLNLPESSDGAFTRGGLIFFALLFTSLTAQAEIPKAITGREVVYKHKSFAMYHPAALSLAQTTVEIPFMILQIVLFSIILYFASGLERTAGQFFAFLLFLFTGCLCLTAFFRLIGNVSPNVDIAHTLSGTSLLFMVLNVGYLQPPNSMHPWFKWIYWINPLAYGFKALMCNEFRNLEMRCTDNNLAPNGPNFTDINHQVCTLQGAVPGERIVQGRDYLSVGYQFYIDDQWIDFVAVLCFWALFVFLIAVVMEWVEFGNTGYSINVYKRYKPKVELVTEDTVGNSKEALMYANLPAEGPTDEQIVQGTTFTWHNTSYTVPVKGGERQLLDGISGYIKPGTMTALMGSSGAGKTTLLDALSQRKTIGKLEGEMLMNGAPQPRSFRRVTGYCEQLDVHNPHATVREALRFSAYLRQPASVSIAEKDQYVERVIFLLGLTSIGDCLIGEASSGEGISLEERKRLTIGVELVSRPKILFLDEPTSGLDAQASFKIVHFLRRLAAEGQTILCTIHQPSAMLFEQFDRLLLLVRGGHTVYFGNLGEDAQTLISYFERNGADKCAPTANPAEYILDVVGKGSTIDWPQIWNDSKERTAVESEIDRINELKKNGGADQSTEDDDRVFAHGHLYQTRLVTRRMFVVYWRNMEYNWTRLALQAICALVLGFTFWNLSSGAVDLQNKVMAIFMTAVLSVFIMNQVQPEYLRQRQFYGRETSTNQYGWRAFAFAIIVTEWPFSIFANTLFFVAFYWTVGLNGITDRIGYFYLLYIVLGIFAISLGQAIASFSPNDVVAAMLNPIFTSMTTLFCGVAIPYAQMPKFWRSWMYWLSPYTYYAEGIITNDLHGSVVECKPEELYVFDPPEGQSCRDYAGEWIEQANGYIKDLDATSGCQYCSFKIGDEFFASLNWSFVHRWRNFGILMGFLVFNLVFTVLMIRIFKVNKR</sequence>
<evidence type="ECO:0000256" key="4">
    <source>
        <dbReference type="ARBA" id="ARBA00022692"/>
    </source>
</evidence>
<dbReference type="Pfam" id="PF01061">
    <property type="entry name" value="ABC2_membrane"/>
    <property type="match status" value="2"/>
</dbReference>
<keyword evidence="7 10" id="KW-1133">Transmembrane helix</keyword>
<evidence type="ECO:0000259" key="11">
    <source>
        <dbReference type="PROSITE" id="PS50893"/>
    </source>
</evidence>
<keyword evidence="13" id="KW-1185">Reference proteome</keyword>
<dbReference type="InterPro" id="IPR013525">
    <property type="entry name" value="ABC2_TM"/>
</dbReference>
<dbReference type="Pfam" id="PF06422">
    <property type="entry name" value="PDR_CDR"/>
    <property type="match status" value="2"/>
</dbReference>
<dbReference type="Pfam" id="PF19055">
    <property type="entry name" value="ABC2_membrane_7"/>
    <property type="match status" value="1"/>
</dbReference>
<evidence type="ECO:0000256" key="8">
    <source>
        <dbReference type="ARBA" id="ARBA00023136"/>
    </source>
</evidence>
<feature type="transmembrane region" description="Helical" evidence="10">
    <location>
        <begin position="644"/>
        <end position="666"/>
    </location>
</feature>
<comment type="similarity">
    <text evidence="2">Belongs to the ABC transporter superfamily. ABCG family. PDR (TC 3.A.1.205) subfamily.</text>
</comment>
<evidence type="ECO:0000256" key="5">
    <source>
        <dbReference type="ARBA" id="ARBA00022741"/>
    </source>
</evidence>
<dbReference type="InterPro" id="IPR027417">
    <property type="entry name" value="P-loop_NTPase"/>
</dbReference>
<evidence type="ECO:0000256" key="3">
    <source>
        <dbReference type="ARBA" id="ARBA00022448"/>
    </source>
</evidence>
<feature type="transmembrane region" description="Helical" evidence="10">
    <location>
        <begin position="566"/>
        <end position="584"/>
    </location>
</feature>
<dbReference type="GO" id="GO:0140359">
    <property type="term" value="F:ABC-type transporter activity"/>
    <property type="evidence" value="ECO:0007669"/>
    <property type="project" value="InterPro"/>
</dbReference>
<dbReference type="EMBL" id="JANBUO010000042">
    <property type="protein sequence ID" value="KAJ2808543.1"/>
    <property type="molecule type" value="Genomic_DNA"/>
</dbReference>
<gene>
    <name evidence="12" type="primary">SNQ2_2</name>
    <name evidence="12" type="ORF">H4R20_000826</name>
</gene>
<feature type="domain" description="ABC transporter" evidence="11">
    <location>
        <begin position="177"/>
        <end position="425"/>
    </location>
</feature>
<dbReference type="PANTHER" id="PTHR19241">
    <property type="entry name" value="ATP-BINDING CASSETTE TRANSPORTER"/>
    <property type="match status" value="1"/>
</dbReference>
<feature type="transmembrane region" description="Helical" evidence="10">
    <location>
        <begin position="1231"/>
        <end position="1248"/>
    </location>
</feature>
<feature type="domain" description="ABC transporter" evidence="11">
    <location>
        <begin position="864"/>
        <end position="1108"/>
    </location>
</feature>
<feature type="compositionally biased region" description="Polar residues" evidence="9">
    <location>
        <begin position="20"/>
        <end position="35"/>
    </location>
</feature>
<dbReference type="InterPro" id="IPR034001">
    <property type="entry name" value="ABCG_PDR_1"/>
</dbReference>
<evidence type="ECO:0000313" key="13">
    <source>
        <dbReference type="Proteomes" id="UP001140094"/>
    </source>
</evidence>
<name>A0A9W8I0F9_9FUNG</name>
<evidence type="ECO:0000256" key="10">
    <source>
        <dbReference type="SAM" id="Phobius"/>
    </source>
</evidence>
<feature type="compositionally biased region" description="Basic and acidic residues" evidence="9">
    <location>
        <begin position="1"/>
        <end position="10"/>
    </location>
</feature>
<feature type="transmembrane region" description="Helical" evidence="10">
    <location>
        <begin position="542"/>
        <end position="560"/>
    </location>
</feature>